<evidence type="ECO:0000313" key="3">
    <source>
        <dbReference type="EMBL" id="KAK0168585.1"/>
    </source>
</evidence>
<dbReference type="InterPro" id="IPR024587">
    <property type="entry name" value="K_chnl_volt-dep_Kv4_C"/>
</dbReference>
<accession>A0AA39FFF7</accession>
<organism evidence="3 4">
    <name type="scientific">Microctonus hyperodae</name>
    <name type="common">Parasitoid wasp</name>
    <dbReference type="NCBI Taxonomy" id="165561"/>
    <lineage>
        <taxon>Eukaryota</taxon>
        <taxon>Metazoa</taxon>
        <taxon>Ecdysozoa</taxon>
        <taxon>Arthropoda</taxon>
        <taxon>Hexapoda</taxon>
        <taxon>Insecta</taxon>
        <taxon>Pterygota</taxon>
        <taxon>Neoptera</taxon>
        <taxon>Endopterygota</taxon>
        <taxon>Hymenoptera</taxon>
        <taxon>Apocrita</taxon>
        <taxon>Ichneumonoidea</taxon>
        <taxon>Braconidae</taxon>
        <taxon>Euphorinae</taxon>
        <taxon>Microctonus</taxon>
    </lineage>
</organism>
<keyword evidence="4" id="KW-1185">Reference proteome</keyword>
<evidence type="ECO:0000259" key="2">
    <source>
        <dbReference type="Pfam" id="PF11879"/>
    </source>
</evidence>
<feature type="domain" description="Potassium channel voltage dependent Kv4 C-terminal" evidence="2">
    <location>
        <begin position="55"/>
        <end position="127"/>
    </location>
</feature>
<dbReference type="GO" id="GO:0005249">
    <property type="term" value="F:voltage-gated potassium channel activity"/>
    <property type="evidence" value="ECO:0007669"/>
    <property type="project" value="InterPro"/>
</dbReference>
<feature type="region of interest" description="Disordered" evidence="1">
    <location>
        <begin position="84"/>
        <end position="107"/>
    </location>
</feature>
<proteinExistence type="predicted"/>
<comment type="caution">
    <text evidence="3">The sequence shown here is derived from an EMBL/GenBank/DDBJ whole genome shotgun (WGS) entry which is preliminary data.</text>
</comment>
<sequence>MTMTFWCTLKKARLARIRIAKASSGAAFVSKKKAAEARLAAAESGLQTDENYRAEDIFELQHHHLLRCLEKTTDREFVEMEVPFNGAPKRPGSPSPLTSPAHSTASRGGLLQSCCGRCYRQRYQPLNDNQSRYTDPTAIPSVVFNVPGENDRHRFNSSAPCSPYNETRDLKKRGSHTCDMQALQPLPVPTINTTSAMTTSGGQPPLPVSETA</sequence>
<gene>
    <name evidence="3" type="ORF">PV327_002368</name>
</gene>
<reference evidence="3" key="2">
    <citation type="submission" date="2023-03" db="EMBL/GenBank/DDBJ databases">
        <authorList>
            <person name="Inwood S.N."/>
            <person name="Skelly J.G."/>
            <person name="Guhlin J."/>
            <person name="Harrop T.W.R."/>
            <person name="Goldson S.G."/>
            <person name="Dearden P.K."/>
        </authorList>
    </citation>
    <scope>NUCLEOTIDE SEQUENCE</scope>
    <source>
        <strain evidence="3">Lincoln</strain>
        <tissue evidence="3">Whole body</tissue>
    </source>
</reference>
<dbReference type="EMBL" id="JAQQBR010001831">
    <property type="protein sequence ID" value="KAK0168585.1"/>
    <property type="molecule type" value="Genomic_DNA"/>
</dbReference>
<dbReference type="GO" id="GO:0008076">
    <property type="term" value="C:voltage-gated potassium channel complex"/>
    <property type="evidence" value="ECO:0007669"/>
    <property type="project" value="InterPro"/>
</dbReference>
<dbReference type="AlphaFoldDB" id="A0AA39FFF7"/>
<reference evidence="3" key="1">
    <citation type="journal article" date="2023" name="bioRxiv">
        <title>Scaffold-level genome assemblies of two parasitoid biocontrol wasps reveal the parthenogenesis mechanism and an associated novel virus.</title>
        <authorList>
            <person name="Inwood S."/>
            <person name="Skelly J."/>
            <person name="Guhlin J."/>
            <person name="Harrop T."/>
            <person name="Goldson S."/>
            <person name="Dearden P."/>
        </authorList>
    </citation>
    <scope>NUCLEOTIDE SEQUENCE</scope>
    <source>
        <strain evidence="3">Lincoln</strain>
        <tissue evidence="3">Whole body</tissue>
    </source>
</reference>
<evidence type="ECO:0000313" key="4">
    <source>
        <dbReference type="Proteomes" id="UP001168972"/>
    </source>
</evidence>
<evidence type="ECO:0000256" key="1">
    <source>
        <dbReference type="SAM" id="MobiDB-lite"/>
    </source>
</evidence>
<dbReference type="PRINTS" id="PR01497">
    <property type="entry name" value="SHALCHANNEL"/>
</dbReference>
<dbReference type="Proteomes" id="UP001168972">
    <property type="component" value="Unassembled WGS sequence"/>
</dbReference>
<name>A0AA39FFF7_MICHY</name>
<dbReference type="Pfam" id="PF11879">
    <property type="entry name" value="DUF3399"/>
    <property type="match status" value="1"/>
</dbReference>
<protein>
    <recommendedName>
        <fullName evidence="2">Potassium channel voltage dependent Kv4 C-terminal domain-containing protein</fullName>
    </recommendedName>
</protein>
<feature type="compositionally biased region" description="Polar residues" evidence="1">
    <location>
        <begin position="95"/>
        <end position="106"/>
    </location>
</feature>
<dbReference type="InterPro" id="IPR003975">
    <property type="entry name" value="K_chnl_volt-dep_Kv4"/>
</dbReference>